<evidence type="ECO:0000313" key="1">
    <source>
        <dbReference type="EMBL" id="GLD47296.1"/>
    </source>
</evidence>
<gene>
    <name evidence="1" type="ORF">AKAME5_000150000</name>
</gene>
<dbReference type="EMBL" id="BRZM01000003">
    <property type="protein sequence ID" value="GLD47296.1"/>
    <property type="molecule type" value="Genomic_DNA"/>
</dbReference>
<sequence>MLITLCYVYLWVRFHKCYSVLIRNSLSRLNSSSFSFSVCSSSASAAATAPRSGHQTVLRRSPTTLPPEDIVFLQLGDKAVYVTEPKVGYRT</sequence>
<name>A0AAD3QXI1_LATJO</name>
<reference evidence="1" key="1">
    <citation type="submission" date="2022-08" db="EMBL/GenBank/DDBJ databases">
        <title>Genome sequencing of akame (Lates japonicus).</title>
        <authorList>
            <person name="Hashiguchi Y."/>
            <person name="Takahashi H."/>
        </authorList>
    </citation>
    <scope>NUCLEOTIDE SEQUENCE</scope>
    <source>
        <strain evidence="1">Kochi</strain>
    </source>
</reference>
<dbReference type="GO" id="GO:0016874">
    <property type="term" value="F:ligase activity"/>
    <property type="evidence" value="ECO:0007669"/>
    <property type="project" value="UniProtKB-KW"/>
</dbReference>
<accession>A0AAD3QXI1</accession>
<comment type="caution">
    <text evidence="1">The sequence shown here is derived from an EMBL/GenBank/DDBJ whole genome shotgun (WGS) entry which is preliminary data.</text>
</comment>
<dbReference type="Proteomes" id="UP001279410">
    <property type="component" value="Unassembled WGS sequence"/>
</dbReference>
<keyword evidence="2" id="KW-1185">Reference proteome</keyword>
<organism evidence="1 2">
    <name type="scientific">Lates japonicus</name>
    <name type="common">Japanese lates</name>
    <dbReference type="NCBI Taxonomy" id="270547"/>
    <lineage>
        <taxon>Eukaryota</taxon>
        <taxon>Metazoa</taxon>
        <taxon>Chordata</taxon>
        <taxon>Craniata</taxon>
        <taxon>Vertebrata</taxon>
        <taxon>Euteleostomi</taxon>
        <taxon>Actinopterygii</taxon>
        <taxon>Neopterygii</taxon>
        <taxon>Teleostei</taxon>
        <taxon>Neoteleostei</taxon>
        <taxon>Acanthomorphata</taxon>
        <taxon>Carangaria</taxon>
        <taxon>Carangaria incertae sedis</taxon>
        <taxon>Centropomidae</taxon>
        <taxon>Lates</taxon>
    </lineage>
</organism>
<protein>
    <submittedName>
        <fullName evidence="1">Biotin--protein ligase</fullName>
    </submittedName>
</protein>
<proteinExistence type="predicted"/>
<dbReference type="AlphaFoldDB" id="A0AAD3QXI1"/>
<keyword evidence="1" id="KW-0436">Ligase</keyword>
<evidence type="ECO:0000313" key="2">
    <source>
        <dbReference type="Proteomes" id="UP001279410"/>
    </source>
</evidence>